<dbReference type="PROSITE" id="PS50022">
    <property type="entry name" value="FA58C_3"/>
    <property type="match status" value="1"/>
</dbReference>
<dbReference type="SUPFAM" id="SSF49785">
    <property type="entry name" value="Galactose-binding domain-like"/>
    <property type="match status" value="1"/>
</dbReference>
<organism evidence="3 4">
    <name type="scientific">Streptomyces antioxidans</name>
    <dbReference type="NCBI Taxonomy" id="1507734"/>
    <lineage>
        <taxon>Bacteria</taxon>
        <taxon>Bacillati</taxon>
        <taxon>Actinomycetota</taxon>
        <taxon>Actinomycetes</taxon>
        <taxon>Kitasatosporales</taxon>
        <taxon>Streptomycetaceae</taxon>
        <taxon>Streptomyces</taxon>
    </lineage>
</organism>
<sequence>MWLAVDGGAATRWAVSKAGRPLTDNWLAVGLGAERRIDRVILAWNRQRAAPTASRAPRMAGTGGTWRLDRARR</sequence>
<dbReference type="AlphaFoldDB" id="A0A1V4D8J4"/>
<evidence type="ECO:0000313" key="3">
    <source>
        <dbReference type="EMBL" id="OPF81749.1"/>
    </source>
</evidence>
<dbReference type="InterPro" id="IPR008979">
    <property type="entry name" value="Galactose-bd-like_sf"/>
</dbReference>
<feature type="region of interest" description="Disordered" evidence="1">
    <location>
        <begin position="52"/>
        <end position="73"/>
    </location>
</feature>
<name>A0A1V4D8J4_9ACTN</name>
<feature type="domain" description="F5/8 type C" evidence="2">
    <location>
        <begin position="1"/>
        <end position="73"/>
    </location>
</feature>
<dbReference type="Proteomes" id="UP000033615">
    <property type="component" value="Unassembled WGS sequence"/>
</dbReference>
<accession>A0A1V4D8J4</accession>
<dbReference type="RefSeq" id="WP_075200392.1">
    <property type="nucleotide sequence ID" value="NZ_LAKD02000018.1"/>
</dbReference>
<protein>
    <recommendedName>
        <fullName evidence="2">F5/8 type C domain-containing protein</fullName>
    </recommendedName>
</protein>
<reference evidence="3" key="1">
    <citation type="submission" date="2016-12" db="EMBL/GenBank/DDBJ databases">
        <title>Genome sequence of Streptomyces antioxidans MUSC 164.</title>
        <authorList>
            <person name="Lee L.-H."/>
            <person name="Ser H.-L."/>
        </authorList>
    </citation>
    <scope>NUCLEOTIDE SEQUENCE [LARGE SCALE GENOMIC DNA]</scope>
    <source>
        <strain evidence="3">MUSC 164</strain>
    </source>
</reference>
<dbReference type="Gene3D" id="2.60.120.260">
    <property type="entry name" value="Galactose-binding domain-like"/>
    <property type="match status" value="1"/>
</dbReference>
<evidence type="ECO:0000313" key="4">
    <source>
        <dbReference type="Proteomes" id="UP000033615"/>
    </source>
</evidence>
<evidence type="ECO:0000256" key="1">
    <source>
        <dbReference type="SAM" id="MobiDB-lite"/>
    </source>
</evidence>
<comment type="caution">
    <text evidence="3">The sequence shown here is derived from an EMBL/GenBank/DDBJ whole genome shotgun (WGS) entry which is preliminary data.</text>
</comment>
<proteinExistence type="predicted"/>
<dbReference type="EMBL" id="LAKD02000018">
    <property type="protein sequence ID" value="OPF81749.1"/>
    <property type="molecule type" value="Genomic_DNA"/>
</dbReference>
<keyword evidence="4" id="KW-1185">Reference proteome</keyword>
<gene>
    <name evidence="3" type="ORF">VT50_0208770</name>
</gene>
<dbReference type="InterPro" id="IPR000421">
    <property type="entry name" value="FA58C"/>
</dbReference>
<evidence type="ECO:0000259" key="2">
    <source>
        <dbReference type="PROSITE" id="PS50022"/>
    </source>
</evidence>